<evidence type="ECO:0000256" key="2">
    <source>
        <dbReference type="SAM" id="SignalP"/>
    </source>
</evidence>
<gene>
    <name evidence="4" type="primary">CSON008483</name>
</gene>
<dbReference type="VEuPathDB" id="VectorBase:CSON008483"/>
<feature type="compositionally biased region" description="Basic residues" evidence="1">
    <location>
        <begin position="655"/>
        <end position="672"/>
    </location>
</feature>
<feature type="compositionally biased region" description="Low complexity" evidence="1">
    <location>
        <begin position="375"/>
        <end position="389"/>
    </location>
</feature>
<name>A0A336M2U2_CULSO</name>
<feature type="region of interest" description="Disordered" evidence="1">
    <location>
        <begin position="559"/>
        <end position="591"/>
    </location>
</feature>
<evidence type="ECO:0000256" key="1">
    <source>
        <dbReference type="SAM" id="MobiDB-lite"/>
    </source>
</evidence>
<evidence type="ECO:0000313" key="4">
    <source>
        <dbReference type="EMBL" id="SSX23213.1"/>
    </source>
</evidence>
<reference evidence="4" key="2">
    <citation type="submission" date="2018-07" db="EMBL/GenBank/DDBJ databases">
        <authorList>
            <person name="Quirk P.G."/>
            <person name="Krulwich T.A."/>
        </authorList>
    </citation>
    <scope>NUCLEOTIDE SEQUENCE</scope>
</reference>
<sequence length="672" mass="76990">MNSFHWSLVSVLVVLYLTDTSVLGFSFRKLKREDDSMTGNRVKEDNSVDDLPFKDDVHYIPVKILPLNEFSAGYSDKIDSNLKPDAYLILTDTVKAMVLNKSDAANQDKVENSSDDENTTVEESQEDSTSEPNFTTTFDPLSIVTDEEMSDKIASEIANEIIKEMNNLPPENFLSGDGKTVITLPDVSTEEYKDDSENVVVTSTFPYDYSESDSEMTTENSVTVLEQNKSIRVNRYIASPKKTQGIDYSDKKPTLLNSNIDVQKFFEDLRQKWEKGIPSLSNIKETETTTHQHEEIETVTDTNSVNDYRFLTTAPQVTDFDEITMPPQFNENKNGKTTEKAFDYPEFTTSDPRFHFVIEGNEGDSDDSSTESEENVPTTTTSTTTTTETPLKKKKVPKKKYSSNFSFMKDFTDEDIELLKSLFRTSKAIKSKRNGHTKEKRSNPDDFWKDLLQKASLNLKALEKSIESQEKTTLLPETTTLIYNTTPDVIETTTILPEPVQTETESNYNPLYADPQSSQPEMTNNQIDETGLHSKRAAQLFSENAENPFSDLKDLFKSRQEPEQRRAPPLPALRESNSQSPFASLRDPNMKKPAWLEKLENETEEEREQRLEHDLQKMIKFVGILSKVDGFLMDRTKSTVRKINMLLSDDEDHHGHHHHHDRKRKRRNQFHY</sequence>
<feature type="region of interest" description="Disordered" evidence="1">
    <location>
        <begin position="501"/>
        <end position="525"/>
    </location>
</feature>
<feature type="region of interest" description="Disordered" evidence="1">
    <location>
        <begin position="650"/>
        <end position="672"/>
    </location>
</feature>
<dbReference type="EMBL" id="UFQT01000320">
    <property type="protein sequence ID" value="SSX23213.1"/>
    <property type="molecule type" value="Genomic_DNA"/>
</dbReference>
<feature type="region of interest" description="Disordered" evidence="1">
    <location>
        <begin position="357"/>
        <end position="395"/>
    </location>
</feature>
<dbReference type="AlphaFoldDB" id="A0A336M2U2"/>
<protein>
    <submittedName>
        <fullName evidence="4">CSON008483 protein</fullName>
    </submittedName>
</protein>
<feature type="compositionally biased region" description="Acidic residues" evidence="1">
    <location>
        <begin position="361"/>
        <end position="374"/>
    </location>
</feature>
<feature type="compositionally biased region" description="Acidic residues" evidence="1">
    <location>
        <begin position="113"/>
        <end position="129"/>
    </location>
</feature>
<feature type="region of interest" description="Disordered" evidence="1">
    <location>
        <begin position="105"/>
        <end position="138"/>
    </location>
</feature>
<accession>A0A336M2U2</accession>
<keyword evidence="2" id="KW-0732">Signal</keyword>
<reference evidence="3" key="1">
    <citation type="submission" date="2018-04" db="EMBL/GenBank/DDBJ databases">
        <authorList>
            <person name="Go L.Y."/>
            <person name="Mitchell J.A."/>
        </authorList>
    </citation>
    <scope>NUCLEOTIDE SEQUENCE</scope>
    <source>
        <tissue evidence="3">Whole organism</tissue>
    </source>
</reference>
<evidence type="ECO:0000313" key="3">
    <source>
        <dbReference type="EMBL" id="SSX02845.1"/>
    </source>
</evidence>
<proteinExistence type="predicted"/>
<feature type="chain" id="PRO_5036062280" evidence="2">
    <location>
        <begin position="25"/>
        <end position="672"/>
    </location>
</feature>
<dbReference type="EMBL" id="UFQS01000320">
    <property type="protein sequence ID" value="SSX02845.1"/>
    <property type="molecule type" value="Genomic_DNA"/>
</dbReference>
<organism evidence="4">
    <name type="scientific">Culicoides sonorensis</name>
    <name type="common">Biting midge</name>
    <dbReference type="NCBI Taxonomy" id="179676"/>
    <lineage>
        <taxon>Eukaryota</taxon>
        <taxon>Metazoa</taxon>
        <taxon>Ecdysozoa</taxon>
        <taxon>Arthropoda</taxon>
        <taxon>Hexapoda</taxon>
        <taxon>Insecta</taxon>
        <taxon>Pterygota</taxon>
        <taxon>Neoptera</taxon>
        <taxon>Endopterygota</taxon>
        <taxon>Diptera</taxon>
        <taxon>Nematocera</taxon>
        <taxon>Chironomoidea</taxon>
        <taxon>Ceratopogonidae</taxon>
        <taxon>Ceratopogoninae</taxon>
        <taxon>Culicoides</taxon>
        <taxon>Monoculicoides</taxon>
    </lineage>
</organism>
<feature type="signal peptide" evidence="2">
    <location>
        <begin position="1"/>
        <end position="24"/>
    </location>
</feature>